<dbReference type="GO" id="GO:0006313">
    <property type="term" value="P:DNA transposition"/>
    <property type="evidence" value="ECO:0007669"/>
    <property type="project" value="InterPro"/>
</dbReference>
<dbReference type="PANTHER" id="PTHR33055:SF3">
    <property type="entry name" value="PUTATIVE TRANSPOSASE FOR IS117-RELATED"/>
    <property type="match status" value="1"/>
</dbReference>
<protein>
    <submittedName>
        <fullName evidence="4">IS110 family transposase</fullName>
    </submittedName>
</protein>
<dbReference type="AlphaFoldDB" id="A0A1E5QFB9"/>
<dbReference type="OrthoDB" id="574542at2"/>
<dbReference type="InterPro" id="IPR002525">
    <property type="entry name" value="Transp_IS110-like_N"/>
</dbReference>
<comment type="caution">
    <text evidence="4">The sequence shown here is derived from an EMBL/GenBank/DDBJ whole genome shotgun (WGS) entry which is preliminary data.</text>
</comment>
<organism evidence="4">
    <name type="scientific">Desertifilum tharense IPPAS B-1220</name>
    <dbReference type="NCBI Taxonomy" id="1781255"/>
    <lineage>
        <taxon>Bacteria</taxon>
        <taxon>Bacillati</taxon>
        <taxon>Cyanobacteriota</taxon>
        <taxon>Cyanophyceae</taxon>
        <taxon>Desertifilales</taxon>
        <taxon>Desertifilaceae</taxon>
        <taxon>Desertifilum</taxon>
    </lineage>
</organism>
<dbReference type="InterPro" id="IPR047650">
    <property type="entry name" value="Transpos_IS110"/>
</dbReference>
<sequence length="320" mass="35232">MVEAVLGIDVGKDKLHVALLFPGKKPKAKAIANTPEGHQTLVQWLQQQDANQVHACLEATSTYGEAVAEALYEAGHRVSIVNPARIGGFAKSELSRTKTDKVDAALIARFCAAICPSLWTPPPTEVKQLQALVRRLEALKQMHQQESNRLETATAQVIALIEEHLKYLKQDIQRTEQLIKDHFEQHPALKQQRDLLTSIPGIAQTTASLLLAEIVSWKAFESAKQLAAYIGLTPQERTSGSSVRGRTQLSRTGSGRLRTALYMPAVVAKRHNPTIRAFCERLAGRGKTTMQIVGAAMRKLAHIVYGVLKSNRPFDPNLTS</sequence>
<dbReference type="Pfam" id="PF02371">
    <property type="entry name" value="Transposase_20"/>
    <property type="match status" value="1"/>
</dbReference>
<dbReference type="GO" id="GO:0003677">
    <property type="term" value="F:DNA binding"/>
    <property type="evidence" value="ECO:0007669"/>
    <property type="project" value="InterPro"/>
</dbReference>
<dbReference type="InterPro" id="IPR003346">
    <property type="entry name" value="Transposase_20"/>
</dbReference>
<name>A0A1E5QFB9_9CYAN</name>
<keyword evidence="1" id="KW-0175">Coiled coil</keyword>
<evidence type="ECO:0000256" key="1">
    <source>
        <dbReference type="SAM" id="Coils"/>
    </source>
</evidence>
<feature type="domain" description="Transposase IS116/IS110/IS902 C-terminal" evidence="3">
    <location>
        <begin position="194"/>
        <end position="279"/>
    </location>
</feature>
<proteinExistence type="predicted"/>
<accession>A0A1E5QFB9</accession>
<dbReference type="GO" id="GO:0004803">
    <property type="term" value="F:transposase activity"/>
    <property type="evidence" value="ECO:0007669"/>
    <property type="project" value="InterPro"/>
</dbReference>
<evidence type="ECO:0000313" key="4">
    <source>
        <dbReference type="EMBL" id="OEJ73033.1"/>
    </source>
</evidence>
<evidence type="ECO:0000259" key="3">
    <source>
        <dbReference type="Pfam" id="PF02371"/>
    </source>
</evidence>
<gene>
    <name evidence="4" type="ORF">BH720_21835</name>
</gene>
<evidence type="ECO:0000259" key="2">
    <source>
        <dbReference type="Pfam" id="PF01548"/>
    </source>
</evidence>
<dbReference type="STRING" id="1781255.BH720_21835"/>
<reference evidence="4" key="1">
    <citation type="submission" date="2016-09" db="EMBL/GenBank/DDBJ databases">
        <title>Draft genome of thermotolerant cyanobacterium Desertifilum sp. strain IPPAS B-1220.</title>
        <authorList>
            <person name="Sinetova M.A."/>
            <person name="Bolakhan K."/>
            <person name="Zayadan B.K."/>
            <person name="Mironov K.S."/>
            <person name="Ustinova V."/>
            <person name="Kupriyanova E.V."/>
            <person name="Sidorov R.A."/>
            <person name="Skrypnik A.N."/>
            <person name="Gogoleva N.E."/>
            <person name="Gogolev Y.V."/>
            <person name="Los D.A."/>
        </authorList>
    </citation>
    <scope>NUCLEOTIDE SEQUENCE [LARGE SCALE GENOMIC DNA]</scope>
    <source>
        <strain evidence="4">IPPAS B-1220</strain>
    </source>
</reference>
<dbReference type="RefSeq" id="WP_069969343.1">
    <property type="nucleotide sequence ID" value="NZ_CM124774.1"/>
</dbReference>
<dbReference type="EMBL" id="MJGC01000100">
    <property type="protein sequence ID" value="OEJ73033.1"/>
    <property type="molecule type" value="Genomic_DNA"/>
</dbReference>
<dbReference type="Pfam" id="PF01548">
    <property type="entry name" value="DEDD_Tnp_IS110"/>
    <property type="match status" value="1"/>
</dbReference>
<feature type="domain" description="Transposase IS110-like N-terminal" evidence="2">
    <location>
        <begin position="6"/>
        <end position="153"/>
    </location>
</feature>
<feature type="coiled-coil region" evidence="1">
    <location>
        <begin position="126"/>
        <end position="185"/>
    </location>
</feature>
<dbReference type="PANTHER" id="PTHR33055">
    <property type="entry name" value="TRANSPOSASE FOR INSERTION SEQUENCE ELEMENT IS1111A"/>
    <property type="match status" value="1"/>
</dbReference>